<dbReference type="Pfam" id="PF10003">
    <property type="entry name" value="DUF2244"/>
    <property type="match status" value="1"/>
</dbReference>
<evidence type="ECO:0000313" key="2">
    <source>
        <dbReference type="EMBL" id="NGY05071.1"/>
    </source>
</evidence>
<dbReference type="Proteomes" id="UP000472676">
    <property type="component" value="Unassembled WGS sequence"/>
</dbReference>
<keyword evidence="1" id="KW-1133">Transmembrane helix</keyword>
<evidence type="ECO:0000256" key="1">
    <source>
        <dbReference type="SAM" id="Phobius"/>
    </source>
</evidence>
<protein>
    <submittedName>
        <fullName evidence="2">DUF2244 domain-containing protein</fullName>
    </submittedName>
</protein>
<keyword evidence="3" id="KW-1185">Reference proteome</keyword>
<sequence length="195" mass="21434">MFCAAFTRCTTIPRLHSAAILMSRDTQLAIGPNASLTVDQAWLFFGMTALLGCGIAAFMAWLGLWLVLPFTGLELGALAAALLVSMRRNAYREVIRFSEDAVRVEFGLVGRGASSAVTLSRYWTRAVLEPGLNGYAPTRLMLRSGAQYVEIANCLTDEEREQLQRRLQELLSPAWRTAPVAPAVGPEQELPFGER</sequence>
<dbReference type="InterPro" id="IPR019253">
    <property type="entry name" value="DUF2244_TM"/>
</dbReference>
<dbReference type="EMBL" id="JAAMOW010000004">
    <property type="protein sequence ID" value="NGY05071.1"/>
    <property type="molecule type" value="Genomic_DNA"/>
</dbReference>
<dbReference type="RefSeq" id="WP_166255672.1">
    <property type="nucleotide sequence ID" value="NZ_JAAMOW010000004.1"/>
</dbReference>
<feature type="transmembrane region" description="Helical" evidence="1">
    <location>
        <begin position="67"/>
        <end position="86"/>
    </location>
</feature>
<keyword evidence="1" id="KW-0812">Transmembrane</keyword>
<accession>A0A6M2BS82</accession>
<feature type="transmembrane region" description="Helical" evidence="1">
    <location>
        <begin position="41"/>
        <end position="61"/>
    </location>
</feature>
<gene>
    <name evidence="2" type="ORF">G7Y85_09855</name>
</gene>
<comment type="caution">
    <text evidence="2">The sequence shown here is derived from an EMBL/GenBank/DDBJ whole genome shotgun (WGS) entry which is preliminary data.</text>
</comment>
<dbReference type="AlphaFoldDB" id="A0A6M2BS82"/>
<proteinExistence type="predicted"/>
<keyword evidence="1" id="KW-0472">Membrane</keyword>
<name>A0A6M2BS82_9GAMM</name>
<reference evidence="2 3" key="1">
    <citation type="journal article" date="2014" name="Int. J. Syst. Evol. Microbiol.">
        <title>Solimonas terrae sp. nov., isolated from soil.</title>
        <authorList>
            <person name="Kim S.J."/>
            <person name="Moon J.Y."/>
            <person name="Weon H.Y."/>
            <person name="Ahn J.H."/>
            <person name="Chen W.M."/>
            <person name="Kwon S.W."/>
        </authorList>
    </citation>
    <scope>NUCLEOTIDE SEQUENCE [LARGE SCALE GENOMIC DNA]</scope>
    <source>
        <strain evidence="2 3">KIS83-12</strain>
    </source>
</reference>
<evidence type="ECO:0000313" key="3">
    <source>
        <dbReference type="Proteomes" id="UP000472676"/>
    </source>
</evidence>
<organism evidence="2 3">
    <name type="scientific">Solimonas terrae</name>
    <dbReference type="NCBI Taxonomy" id="1396819"/>
    <lineage>
        <taxon>Bacteria</taxon>
        <taxon>Pseudomonadati</taxon>
        <taxon>Pseudomonadota</taxon>
        <taxon>Gammaproteobacteria</taxon>
        <taxon>Nevskiales</taxon>
        <taxon>Nevskiaceae</taxon>
        <taxon>Solimonas</taxon>
    </lineage>
</organism>